<dbReference type="PANTHER" id="PTHR34384:SF6">
    <property type="entry name" value="STAPHYLOFERRIN B SYNTHASE"/>
    <property type="match status" value="1"/>
</dbReference>
<dbReference type="EMBL" id="LT960611">
    <property type="protein sequence ID" value="SON51417.1"/>
    <property type="molecule type" value="Genomic_DNA"/>
</dbReference>
<evidence type="ECO:0000259" key="2">
    <source>
        <dbReference type="Pfam" id="PF04183"/>
    </source>
</evidence>
<dbReference type="GO" id="GO:0019290">
    <property type="term" value="P:siderophore biosynthetic process"/>
    <property type="evidence" value="ECO:0007669"/>
    <property type="project" value="InterPro"/>
</dbReference>
<gene>
    <name evidence="4" type="ORF">VTAP4600_A3470</name>
</gene>
<dbReference type="InterPro" id="IPR022770">
    <property type="entry name" value="IucA/IucC-like_C"/>
</dbReference>
<dbReference type="RefSeq" id="WP_102523743.1">
    <property type="nucleotide sequence ID" value="NZ_LT960611.1"/>
</dbReference>
<protein>
    <submittedName>
        <fullName evidence="4">IucA/IucC family protein</fullName>
    </submittedName>
</protein>
<dbReference type="Pfam" id="PF06276">
    <property type="entry name" value="FhuF"/>
    <property type="match status" value="1"/>
</dbReference>
<dbReference type="InterPro" id="IPR037455">
    <property type="entry name" value="LucA/IucC-like"/>
</dbReference>
<keyword evidence="5" id="KW-1185">Reference proteome</keyword>
<evidence type="ECO:0000259" key="3">
    <source>
        <dbReference type="Pfam" id="PF06276"/>
    </source>
</evidence>
<reference evidence="4 5" key="1">
    <citation type="submission" date="2017-10" db="EMBL/GenBank/DDBJ databases">
        <authorList>
            <person name="Banno H."/>
            <person name="Chua N.-H."/>
        </authorList>
    </citation>
    <scope>NUCLEOTIDE SEQUENCE [LARGE SCALE GENOMIC DNA]</scope>
    <source>
        <strain evidence="4">Vibrio tapetis CECT4600</strain>
    </source>
</reference>
<name>A0A2N8ZHQ0_9VIBR</name>
<sequence>MPIEQTRVGNPETHCFFSAQENTQRLIVEYRLLGQLLQTLLYEEIVNYKVCHLNSGTTFQAMGVDDNGDTVIYECSGLLSESFQLIRLYHTTLVRVSSSGEKSPAHLHQMLEELLDKEKQSPNFASFVAELEQTFIKDVQSRVQKYHPSIPATQLSPEDLERHFMDAHSYHPCYKSRMGFSLSDNQLYGPEFGHAFNVVWLAISKTRSDCKVSHKLNADRFFLDTVDHSIKKLFEERLNAHKKNTTDYRLIPVHPWQWEQAIISNFAHELSSGELIYLGESNEKYQAQQSIRTLQNSHDPAKEYLKLSMNLTNTSSTRILANHTVLNGPIITDWLQTLIETNDTARNLRFVILKEIAGISFNQDQINDTRKPQTYGSLGAIWRESIHSYLDEGESAVPFNGLSHLDNQYNDSDSAPFIAPWIEKHGLSTWVSQLLNVTVQPIVHMLYAEGIGMESHGQNIVLIMRDGVPTRIALKDFHDGVRYSTEHLSRPELAPTLVDMPESHKKLNRNSFIITDDVDAVRDFSCDCFFFICLSDLAIFLKQYFELSESLFWEQVADVIYTYQQNHPELVERFELFDLFASTYEVEELTKRRLLGDGERRFKQVLNPLHKFRKSNA</sequence>
<dbReference type="Pfam" id="PF04183">
    <property type="entry name" value="IucA_IucC"/>
    <property type="match status" value="1"/>
</dbReference>
<proteinExistence type="predicted"/>
<dbReference type="OrthoDB" id="495728at2"/>
<dbReference type="Proteomes" id="UP000235828">
    <property type="component" value="Chromosome A"/>
</dbReference>
<dbReference type="Gene3D" id="1.10.510.40">
    <property type="match status" value="1"/>
</dbReference>
<accession>A0A2N8ZHQ0</accession>
<dbReference type="PANTHER" id="PTHR34384">
    <property type="entry name" value="L-2,3-DIAMINOPROPANOATE--CITRATE LIGASE"/>
    <property type="match status" value="1"/>
</dbReference>
<organism evidence="4 5">
    <name type="scientific">Vibrio tapetis subsp. tapetis</name>
    <dbReference type="NCBI Taxonomy" id="1671868"/>
    <lineage>
        <taxon>Bacteria</taxon>
        <taxon>Pseudomonadati</taxon>
        <taxon>Pseudomonadota</taxon>
        <taxon>Gammaproteobacteria</taxon>
        <taxon>Vibrionales</taxon>
        <taxon>Vibrionaceae</taxon>
        <taxon>Vibrio</taxon>
    </lineage>
</organism>
<dbReference type="Gene3D" id="6.10.250.3370">
    <property type="match status" value="1"/>
</dbReference>
<feature type="domain" description="Aerobactin siderophore biosynthesis IucA/IucC-like C-terminal" evidence="3">
    <location>
        <begin position="428"/>
        <end position="600"/>
    </location>
</feature>
<evidence type="ECO:0000313" key="5">
    <source>
        <dbReference type="Proteomes" id="UP000235828"/>
    </source>
</evidence>
<evidence type="ECO:0000256" key="1">
    <source>
        <dbReference type="ARBA" id="ARBA00004924"/>
    </source>
</evidence>
<dbReference type="AlphaFoldDB" id="A0A2N8ZHQ0"/>
<comment type="pathway">
    <text evidence="1">Siderophore biosynthesis.</text>
</comment>
<evidence type="ECO:0000313" key="4">
    <source>
        <dbReference type="EMBL" id="SON51417.1"/>
    </source>
</evidence>
<feature type="domain" description="Aerobactin siderophore biosynthesis IucA/IucC N-terminal" evidence="2">
    <location>
        <begin position="159"/>
        <end position="404"/>
    </location>
</feature>
<dbReference type="KEGG" id="vta:A3470"/>
<dbReference type="GO" id="GO:0016881">
    <property type="term" value="F:acid-amino acid ligase activity"/>
    <property type="evidence" value="ECO:0007669"/>
    <property type="project" value="UniProtKB-ARBA"/>
</dbReference>
<dbReference type="InterPro" id="IPR007310">
    <property type="entry name" value="Aerobactin_biosyn_IucA/IucC_N"/>
</dbReference>